<evidence type="ECO:0000259" key="6">
    <source>
        <dbReference type="Pfam" id="PF12460"/>
    </source>
</evidence>
<dbReference type="GO" id="GO:0016226">
    <property type="term" value="P:iron-sulfur cluster assembly"/>
    <property type="evidence" value="ECO:0007669"/>
    <property type="project" value="UniProtKB-UniRule"/>
</dbReference>
<dbReference type="Pfam" id="PF12460">
    <property type="entry name" value="MMS19_C"/>
    <property type="match status" value="1"/>
</dbReference>
<protein>
    <recommendedName>
        <fullName evidence="5">MMS19 nucleotide excision repair protein</fullName>
    </recommendedName>
</protein>
<dbReference type="GO" id="GO:0006281">
    <property type="term" value="P:DNA repair"/>
    <property type="evidence" value="ECO:0007669"/>
    <property type="project" value="UniProtKB-UniRule"/>
</dbReference>
<proteinExistence type="inferred from homology"/>
<dbReference type="PANTHER" id="PTHR12891:SF0">
    <property type="entry name" value="MMS19 NUCLEOTIDE EXCISION REPAIR PROTEIN HOMOLOG"/>
    <property type="match status" value="1"/>
</dbReference>
<evidence type="ECO:0000256" key="4">
    <source>
        <dbReference type="ARBA" id="ARBA00023242"/>
    </source>
</evidence>
<feature type="domain" description="MMS19 N-terminal" evidence="7">
    <location>
        <begin position="48"/>
        <end position="308"/>
    </location>
</feature>
<evidence type="ECO:0000313" key="8">
    <source>
        <dbReference type="EMBL" id="KAK0054219.1"/>
    </source>
</evidence>
<dbReference type="InterPro" id="IPR011989">
    <property type="entry name" value="ARM-like"/>
</dbReference>
<evidence type="ECO:0000256" key="3">
    <source>
        <dbReference type="ARBA" id="ARBA00022737"/>
    </source>
</evidence>
<sequence length="1012" mass="113610">MFESYFCSLLMSIWQPPWILLSRNISQKTLKKQQRNLNKNNDRFLTFIEQLESHLTSTDNVTRGRATQFIGDVLELLPVAFLSTEQTEVVAKFLLTKLCDTHSVQPHALKSLAVLTNRCKLLPNGLPEVICRTIFREIQNQTLSHSDRRYTYSIFQNLLGYSNKAVEQMGGDFVIGFIQQMDAEKDPRNLLLCFNIAHYVSSRMPLGPFTEEMFEVLGCYFPIDFVPSPNDPQCISKEELVSGLRKCLSATADFAEYSLPLFLEKMTSDLQEARKEAMLTLIACAPVYRGRLTAFLGSLTSTLKREILMNISNDLGSAARQCIQAVYSAISPDELVENSMNDTLSASIVELYQDSVKYFDGSDTKKSCLAFSMFTSVAAASAKAFCVVTPLVLPSLLSHCSQSSQVSDQLLYMKELKDLVFLIEQFNSYKDVVQVIKDNHNALLELYETKLNQTDNIDLQLKSIEGITLLTSPSLCDVIDKAQVFATTLLQKSLHITDPLLRKSVLSSLHNLVLQSPSLGPDLVKSLIQACDSGASINLVFDTLVQVVVNKDLFQIVNEFLLQRLSEVKTEDVSDALECIKSLARLFVQMKSDEQCVGVFLHTTVMQLLQSSVSSLLKWTDASRECCALYMTEMRNVFKTLSQYLEKSDIISMWNRLTQLMLESNTTNIGIVGDFPTLKPLQSTSPWQHTRLITLLEGFITGGDIQAMIDHRETIFESMFILSQECEDSFTRTSACRCLAVIFNKAPIGGEVHWLLEPLLERLRQALSPDRPLMNRLRALNTWLWLTKASECRGHSATSILSSYLFALLDDSELGPDVAIGLAMIVQDMDDIFSPALRSNVTPLYKQRFFSLNIKTLLEDYERNKATGRQEHYLTAISSVTSYLPLQVLKPHLAKLVPMLLLGLKQDNSSLSNTLALVNSAILHAPEEVTPSVDELTNQLLDLAHTHKAMKVRILSLQCLESMTSLPVHKISPLQTKVVSNLARSLDDKKRLVRKQAVSARCAWISLGKSKK</sequence>
<dbReference type="Proteomes" id="UP001233172">
    <property type="component" value="Unassembled WGS sequence"/>
</dbReference>
<dbReference type="InterPro" id="IPR039920">
    <property type="entry name" value="MMS19"/>
</dbReference>
<reference evidence="8" key="2">
    <citation type="submission" date="2023-04" db="EMBL/GenBank/DDBJ databases">
        <authorList>
            <person name="Bu L."/>
            <person name="Lu L."/>
            <person name="Laidemitt M.R."/>
            <person name="Zhang S.M."/>
            <person name="Mutuku M."/>
            <person name="Mkoji G."/>
            <person name="Steinauer M."/>
            <person name="Loker E.S."/>
        </authorList>
    </citation>
    <scope>NUCLEOTIDE SEQUENCE</scope>
    <source>
        <strain evidence="8">KasaAsao</strain>
        <tissue evidence="8">Whole Snail</tissue>
    </source>
</reference>
<dbReference type="Pfam" id="PF14500">
    <property type="entry name" value="MMS19_N"/>
    <property type="match status" value="1"/>
</dbReference>
<name>A0AAD8BI44_BIOPF</name>
<comment type="caution">
    <text evidence="8">The sequence shown here is derived from an EMBL/GenBank/DDBJ whole genome shotgun (WGS) entry which is preliminary data.</text>
</comment>
<accession>A0AAD8BI44</accession>
<dbReference type="GO" id="GO:0005634">
    <property type="term" value="C:nucleus"/>
    <property type="evidence" value="ECO:0007669"/>
    <property type="project" value="UniProtKB-SubCell"/>
</dbReference>
<evidence type="ECO:0000259" key="7">
    <source>
        <dbReference type="Pfam" id="PF14500"/>
    </source>
</evidence>
<dbReference type="PANTHER" id="PTHR12891">
    <property type="entry name" value="DNA REPAIR/TRANSCRIPTION PROTEIN MET18/MMS19"/>
    <property type="match status" value="1"/>
</dbReference>
<gene>
    <name evidence="8" type="ORF">Bpfe_016283</name>
</gene>
<evidence type="ECO:0000313" key="9">
    <source>
        <dbReference type="Proteomes" id="UP001233172"/>
    </source>
</evidence>
<keyword evidence="9" id="KW-1185">Reference proteome</keyword>
<comment type="similarity">
    <text evidence="2 5">Belongs to the MET18/MMS19 family.</text>
</comment>
<dbReference type="GO" id="GO:0005819">
    <property type="term" value="C:spindle"/>
    <property type="evidence" value="ECO:0007669"/>
    <property type="project" value="UniProtKB-SubCell"/>
</dbReference>
<keyword evidence="5" id="KW-0234">DNA repair</keyword>
<dbReference type="SUPFAM" id="SSF48371">
    <property type="entry name" value="ARM repeat"/>
    <property type="match status" value="1"/>
</dbReference>
<comment type="function">
    <text evidence="5">Key component of the cytosolic iron-sulfur protein assembly (CIA) complex, a multiprotein complex that mediates the incorporation of iron-sulfur cluster into apoproteins specifically involved in DNA metabolism and genomic integrity. In the CIA complex, MMS19 acts as an adapter between early-acting CIA components and a subset of cellular target iron-sulfur proteins.</text>
</comment>
<dbReference type="AlphaFoldDB" id="A0AAD8BI44"/>
<evidence type="ECO:0000256" key="1">
    <source>
        <dbReference type="ARBA" id="ARBA00004123"/>
    </source>
</evidence>
<keyword evidence="5" id="KW-0227">DNA damage</keyword>
<dbReference type="InterPro" id="IPR016024">
    <property type="entry name" value="ARM-type_fold"/>
</dbReference>
<evidence type="ECO:0000256" key="5">
    <source>
        <dbReference type="RuleBase" id="RU367072"/>
    </source>
</evidence>
<dbReference type="InterPro" id="IPR029240">
    <property type="entry name" value="MMS19_N"/>
</dbReference>
<keyword evidence="3" id="KW-0677">Repeat</keyword>
<dbReference type="Gene3D" id="1.25.10.10">
    <property type="entry name" value="Leucine-rich Repeat Variant"/>
    <property type="match status" value="2"/>
</dbReference>
<evidence type="ECO:0000256" key="2">
    <source>
        <dbReference type="ARBA" id="ARBA00009340"/>
    </source>
</evidence>
<organism evidence="8 9">
    <name type="scientific">Biomphalaria pfeifferi</name>
    <name type="common">Bloodfluke planorb</name>
    <name type="synonym">Freshwater snail</name>
    <dbReference type="NCBI Taxonomy" id="112525"/>
    <lineage>
        <taxon>Eukaryota</taxon>
        <taxon>Metazoa</taxon>
        <taxon>Spiralia</taxon>
        <taxon>Lophotrochozoa</taxon>
        <taxon>Mollusca</taxon>
        <taxon>Gastropoda</taxon>
        <taxon>Heterobranchia</taxon>
        <taxon>Euthyneura</taxon>
        <taxon>Panpulmonata</taxon>
        <taxon>Hygrophila</taxon>
        <taxon>Lymnaeoidea</taxon>
        <taxon>Planorbidae</taxon>
        <taxon>Biomphalaria</taxon>
    </lineage>
</organism>
<dbReference type="GO" id="GO:0097361">
    <property type="term" value="C:cytosolic [4Fe-4S] assembly targeting complex"/>
    <property type="evidence" value="ECO:0007669"/>
    <property type="project" value="UniProtKB-UniRule"/>
</dbReference>
<keyword evidence="5" id="KW-0963">Cytoplasm</keyword>
<comment type="subcellular location">
    <subcellularLocation>
        <location evidence="5">Cytoplasm</location>
        <location evidence="5">Cytoskeleton</location>
        <location evidence="5">Spindle</location>
    </subcellularLocation>
    <subcellularLocation>
        <location evidence="1 5">Nucleus</location>
    </subcellularLocation>
</comment>
<feature type="domain" description="MMS19 C-terminal" evidence="6">
    <location>
        <begin position="541"/>
        <end position="964"/>
    </location>
</feature>
<dbReference type="InterPro" id="IPR024687">
    <property type="entry name" value="MMS19_C"/>
</dbReference>
<comment type="subunit">
    <text evidence="5">Component of the CIA complex.</text>
</comment>
<keyword evidence="4 5" id="KW-0539">Nucleus</keyword>
<dbReference type="GO" id="GO:0051604">
    <property type="term" value="P:protein maturation"/>
    <property type="evidence" value="ECO:0007669"/>
    <property type="project" value="UniProtKB-UniRule"/>
</dbReference>
<dbReference type="EMBL" id="JASAOG010000079">
    <property type="protein sequence ID" value="KAK0054219.1"/>
    <property type="molecule type" value="Genomic_DNA"/>
</dbReference>
<keyword evidence="5" id="KW-0206">Cytoskeleton</keyword>
<reference evidence="8" key="1">
    <citation type="journal article" date="2023" name="PLoS Negl. Trop. Dis.">
        <title>A genome sequence for Biomphalaria pfeifferi, the major vector snail for the human-infecting parasite Schistosoma mansoni.</title>
        <authorList>
            <person name="Bu L."/>
            <person name="Lu L."/>
            <person name="Laidemitt M.R."/>
            <person name="Zhang S.M."/>
            <person name="Mutuku M."/>
            <person name="Mkoji G."/>
            <person name="Steinauer M."/>
            <person name="Loker E.S."/>
        </authorList>
    </citation>
    <scope>NUCLEOTIDE SEQUENCE</scope>
    <source>
        <strain evidence="8">KasaAsao</strain>
    </source>
</reference>